<dbReference type="GO" id="GO:0004252">
    <property type="term" value="F:serine-type endopeptidase activity"/>
    <property type="evidence" value="ECO:0007669"/>
    <property type="project" value="TreeGrafter"/>
</dbReference>
<evidence type="ECO:0000256" key="1">
    <source>
        <dbReference type="ARBA" id="ARBA00022801"/>
    </source>
</evidence>
<proteinExistence type="predicted"/>
<dbReference type="PANTHER" id="PTHR42776">
    <property type="entry name" value="SERINE PEPTIDASE S9 FAMILY MEMBER"/>
    <property type="match status" value="1"/>
</dbReference>
<feature type="signal peptide" evidence="2">
    <location>
        <begin position="1"/>
        <end position="21"/>
    </location>
</feature>
<evidence type="ECO:0000313" key="5">
    <source>
        <dbReference type="Proteomes" id="UP000217311"/>
    </source>
</evidence>
<dbReference type="Pfam" id="PF00326">
    <property type="entry name" value="Peptidase_S9"/>
    <property type="match status" value="2"/>
</dbReference>
<organism evidence="4 5">
    <name type="scientific">Caulobacter vibrioides</name>
    <name type="common">Caulobacter crescentus</name>
    <dbReference type="NCBI Taxonomy" id="155892"/>
    <lineage>
        <taxon>Bacteria</taxon>
        <taxon>Pseudomonadati</taxon>
        <taxon>Pseudomonadota</taxon>
        <taxon>Alphaproteobacteria</taxon>
        <taxon>Caulobacterales</taxon>
        <taxon>Caulobacteraceae</taxon>
        <taxon>Caulobacter</taxon>
    </lineage>
</organism>
<dbReference type="SUPFAM" id="SSF82171">
    <property type="entry name" value="DPP6 N-terminal domain-like"/>
    <property type="match status" value="1"/>
</dbReference>
<feature type="domain" description="Peptidase S9 prolyl oligopeptidase catalytic" evidence="3">
    <location>
        <begin position="425"/>
        <end position="525"/>
    </location>
</feature>
<dbReference type="GO" id="GO:0006508">
    <property type="term" value="P:proteolysis"/>
    <property type="evidence" value="ECO:0007669"/>
    <property type="project" value="InterPro"/>
</dbReference>
<dbReference type="RefSeq" id="WP_096052091.1">
    <property type="nucleotide sequence ID" value="NZ_CP023315.3"/>
</dbReference>
<accession>A0A290MKZ8</accession>
<evidence type="ECO:0000313" key="4">
    <source>
        <dbReference type="EMBL" id="ATC32681.1"/>
    </source>
</evidence>
<dbReference type="Proteomes" id="UP000217311">
    <property type="component" value="Chromosome"/>
</dbReference>
<reference evidence="5" key="1">
    <citation type="submission" date="2017-09" db="EMBL/GenBank/DDBJ databases">
        <title>Genome evolution observed in wild isolates of Caulobacter crescentus.</title>
        <authorList>
            <person name="Ely B."/>
            <person name="Wilson K."/>
            <person name="Scott D."/>
        </authorList>
    </citation>
    <scope>NUCLEOTIDE SEQUENCE [LARGE SCALE GENOMIC DNA]</scope>
    <source>
        <strain evidence="5">CB13b1a</strain>
    </source>
</reference>
<feature type="domain" description="Peptidase S9 prolyl oligopeptidase catalytic" evidence="3">
    <location>
        <begin position="611"/>
        <end position="690"/>
    </location>
</feature>
<evidence type="ECO:0000256" key="2">
    <source>
        <dbReference type="SAM" id="SignalP"/>
    </source>
</evidence>
<dbReference type="InterPro" id="IPR001375">
    <property type="entry name" value="Peptidase_S9_cat"/>
</dbReference>
<keyword evidence="2" id="KW-0732">Signal</keyword>
<sequence length="694" mass="75147">MFRTLLAVCILATGGLSAAKAEGKPDLSIYGALPMIEDVQISPDGSKLAVVSTDGDKRFLTIRKTAGGGIAGVAVGASKLRGVSWAGEDHVILVSSVATEGMRLVGPPREYFTVSDFDVVKNRQRPLLDGVKETLNIVLGQPQVRMIKGTPHVFLQGVRYLRGYAANTLFRVNLSTGVTHPLTHGGRLGADAWLVDADGEPLAQSTYDEKSGRWTLLMKAGSNWKVIDKADAPMGSYGLAGLGRDGRSALVWRRNDRDVLREYRATGDRETLPDDLELRGFVHDPLTRKLIGSYGMVGEDMVYTFFDPADQAAWRGVTKAFKTDRVVLQSWSANKRKIVVRVDSPETGQGFALVDLATRQAEYLGPVYKNLDAGAISPVTTIRYNAADGLAINAYLTLPKGRAAKDLPLIVLPHGGPEGRDTLGYDWWSQALASRGYAVLRPNFRGSDGFGLDFVKAGFGQWGRKMQTDLSDGVRYLASQGVIDPKRVCIMGASYGGYAALAGATLDKGVYRCAVSVAGVSDLQLVRRAVFNPKSVCVKAGTSLDERLNTVTMNESRGSEERTYDCTYRGAGPTAAPDLLTADPDSRDLRTSTSPRYWLRFIGIEGGQAPDLDAISPAKLAHKADIPVLLIHGKDDTIVPYEHSQIMADALTKAGKPVNLIPLDGEDHWLSRGNTRLKMLTEAVAFVEKHNPPD</sequence>
<protein>
    <submittedName>
        <fullName evidence="4">S9 family peptidase</fullName>
    </submittedName>
</protein>
<dbReference type="SUPFAM" id="SSF53474">
    <property type="entry name" value="alpha/beta-Hydrolases"/>
    <property type="match status" value="1"/>
</dbReference>
<dbReference type="EMBL" id="CP023315">
    <property type="protein sequence ID" value="ATC32681.1"/>
    <property type="molecule type" value="Genomic_DNA"/>
</dbReference>
<evidence type="ECO:0000259" key="3">
    <source>
        <dbReference type="Pfam" id="PF00326"/>
    </source>
</evidence>
<dbReference type="PANTHER" id="PTHR42776:SF27">
    <property type="entry name" value="DIPEPTIDYL PEPTIDASE FAMILY MEMBER 6"/>
    <property type="match status" value="1"/>
</dbReference>
<keyword evidence="1" id="KW-0378">Hydrolase</keyword>
<gene>
    <name evidence="4" type="ORF">CA606_10170</name>
</gene>
<feature type="chain" id="PRO_5012696620" evidence="2">
    <location>
        <begin position="22"/>
        <end position="694"/>
    </location>
</feature>
<name>A0A290MKZ8_CAUVI</name>
<dbReference type="InterPro" id="IPR029058">
    <property type="entry name" value="AB_hydrolase_fold"/>
</dbReference>
<dbReference type="Gene3D" id="3.40.50.1820">
    <property type="entry name" value="alpha/beta hydrolase"/>
    <property type="match status" value="1"/>
</dbReference>
<dbReference type="AlphaFoldDB" id="A0A290MKZ8"/>